<dbReference type="EC" id="3.4.23.36" evidence="9"/>
<dbReference type="PANTHER" id="PTHR33695">
    <property type="entry name" value="LIPOPROTEIN SIGNAL PEPTIDASE"/>
    <property type="match status" value="1"/>
</dbReference>
<feature type="active site" evidence="9">
    <location>
        <position position="129"/>
    </location>
</feature>
<accession>A0ABW8TJC4</accession>
<keyword evidence="8 9" id="KW-0472">Membrane</keyword>
<comment type="catalytic activity">
    <reaction evidence="9 10">
        <text>Release of signal peptides from bacterial membrane prolipoproteins. Hydrolyzes -Xaa-Yaa-Zaa-|-(S,diacylglyceryl)Cys-, in which Xaa is hydrophobic (preferably Leu), and Yaa (Ala or Ser) and Zaa (Gly or Ala) have small, neutral side chains.</text>
        <dbReference type="EC" id="3.4.23.36"/>
    </reaction>
</comment>
<organism evidence="12 13">
    <name type="scientific">Clostridium neuense</name>
    <dbReference type="NCBI Taxonomy" id="1728934"/>
    <lineage>
        <taxon>Bacteria</taxon>
        <taxon>Bacillati</taxon>
        <taxon>Bacillota</taxon>
        <taxon>Clostridia</taxon>
        <taxon>Eubacteriales</taxon>
        <taxon>Clostridiaceae</taxon>
        <taxon>Clostridium</taxon>
    </lineage>
</organism>
<evidence type="ECO:0000256" key="11">
    <source>
        <dbReference type="RuleBase" id="RU004181"/>
    </source>
</evidence>
<gene>
    <name evidence="9 12" type="primary">lspA</name>
    <name evidence="12" type="ORF">ACJDT4_14290</name>
</gene>
<evidence type="ECO:0000256" key="4">
    <source>
        <dbReference type="ARBA" id="ARBA00022692"/>
    </source>
</evidence>
<dbReference type="Pfam" id="PF01252">
    <property type="entry name" value="Peptidase_A8"/>
    <property type="match status" value="1"/>
</dbReference>
<feature type="active site" evidence="9">
    <location>
        <position position="110"/>
    </location>
</feature>
<evidence type="ECO:0000256" key="2">
    <source>
        <dbReference type="ARBA" id="ARBA00022475"/>
    </source>
</evidence>
<protein>
    <recommendedName>
        <fullName evidence="9">Lipoprotein signal peptidase</fullName>
        <ecNumber evidence="9">3.4.23.36</ecNumber>
    </recommendedName>
    <alternativeName>
        <fullName evidence="9">Prolipoprotein signal peptidase</fullName>
    </alternativeName>
    <alternativeName>
        <fullName evidence="9">Signal peptidase II</fullName>
        <shortName evidence="9">SPase II</shortName>
    </alternativeName>
</protein>
<dbReference type="PANTHER" id="PTHR33695:SF1">
    <property type="entry name" value="LIPOPROTEIN SIGNAL PEPTIDASE"/>
    <property type="match status" value="1"/>
</dbReference>
<evidence type="ECO:0000256" key="1">
    <source>
        <dbReference type="ARBA" id="ARBA00006139"/>
    </source>
</evidence>
<comment type="similarity">
    <text evidence="1 9 11">Belongs to the peptidase A8 family.</text>
</comment>
<name>A0ABW8TJC4_9CLOT</name>
<comment type="subcellular location">
    <subcellularLocation>
        <location evidence="9">Cell membrane</location>
        <topology evidence="9">Multi-pass membrane protein</topology>
    </subcellularLocation>
</comment>
<dbReference type="PRINTS" id="PR00781">
    <property type="entry name" value="LIPOSIGPTASE"/>
</dbReference>
<proteinExistence type="inferred from homology"/>
<keyword evidence="13" id="KW-1185">Reference proteome</keyword>
<evidence type="ECO:0000256" key="8">
    <source>
        <dbReference type="ARBA" id="ARBA00023136"/>
    </source>
</evidence>
<dbReference type="Proteomes" id="UP001623592">
    <property type="component" value="Unassembled WGS sequence"/>
</dbReference>
<dbReference type="GO" id="GO:0004190">
    <property type="term" value="F:aspartic-type endopeptidase activity"/>
    <property type="evidence" value="ECO:0007669"/>
    <property type="project" value="UniProtKB-EC"/>
</dbReference>
<evidence type="ECO:0000313" key="13">
    <source>
        <dbReference type="Proteomes" id="UP001623592"/>
    </source>
</evidence>
<comment type="caution">
    <text evidence="9">Lacks conserved residue(s) required for the propagation of feature annotation.</text>
</comment>
<comment type="pathway">
    <text evidence="9">Protein modification; lipoprotein biosynthesis (signal peptide cleavage).</text>
</comment>
<keyword evidence="2 9" id="KW-1003">Cell membrane</keyword>
<dbReference type="PROSITE" id="PS00855">
    <property type="entry name" value="SPASE_II"/>
    <property type="match status" value="1"/>
</dbReference>
<evidence type="ECO:0000256" key="6">
    <source>
        <dbReference type="ARBA" id="ARBA00022801"/>
    </source>
</evidence>
<evidence type="ECO:0000256" key="5">
    <source>
        <dbReference type="ARBA" id="ARBA00022750"/>
    </source>
</evidence>
<evidence type="ECO:0000256" key="9">
    <source>
        <dbReference type="HAMAP-Rule" id="MF_00161"/>
    </source>
</evidence>
<sequence>MELVVIIIGFLLDRVTKLWALSSLRSTNEMVIIKGFFSFTYVENKGAAWNIFVGKTIFLIVFTCAILCGVVFYLIKYRPKNKFMRIALSLIIAGALGNIVDRVIYKHVVDFILFHYKDVYYYPVFNIADVCVVIGTLLLLICMLRDGKK</sequence>
<dbReference type="HAMAP" id="MF_00161">
    <property type="entry name" value="LspA"/>
    <property type="match status" value="1"/>
</dbReference>
<evidence type="ECO:0000256" key="3">
    <source>
        <dbReference type="ARBA" id="ARBA00022670"/>
    </source>
</evidence>
<dbReference type="NCBIfam" id="TIGR00077">
    <property type="entry name" value="lspA"/>
    <property type="match status" value="1"/>
</dbReference>
<comment type="function">
    <text evidence="9 10">This protein specifically catalyzes the removal of signal peptides from prolipoproteins.</text>
</comment>
<feature type="transmembrane region" description="Helical" evidence="9">
    <location>
        <begin position="120"/>
        <end position="144"/>
    </location>
</feature>
<evidence type="ECO:0000313" key="12">
    <source>
        <dbReference type="EMBL" id="MFL0251588.1"/>
    </source>
</evidence>
<feature type="transmembrane region" description="Helical" evidence="9">
    <location>
        <begin position="82"/>
        <end position="100"/>
    </location>
</feature>
<comment type="caution">
    <text evidence="12">The sequence shown here is derived from an EMBL/GenBank/DDBJ whole genome shotgun (WGS) entry which is preliminary data.</text>
</comment>
<keyword evidence="3 9" id="KW-0645">Protease</keyword>
<keyword evidence="7 9" id="KW-1133">Transmembrane helix</keyword>
<keyword evidence="5 9" id="KW-0064">Aspartyl protease</keyword>
<keyword evidence="6 9" id="KW-0378">Hydrolase</keyword>
<dbReference type="RefSeq" id="WP_406788240.1">
    <property type="nucleotide sequence ID" value="NZ_JBJIAA010000011.1"/>
</dbReference>
<evidence type="ECO:0000256" key="7">
    <source>
        <dbReference type="ARBA" id="ARBA00022989"/>
    </source>
</evidence>
<dbReference type="InterPro" id="IPR001872">
    <property type="entry name" value="Peptidase_A8"/>
</dbReference>
<keyword evidence="4 9" id="KW-0812">Transmembrane</keyword>
<reference evidence="12 13" key="1">
    <citation type="submission" date="2024-11" db="EMBL/GenBank/DDBJ databases">
        <authorList>
            <person name="Heng Y.C."/>
            <person name="Lim A.C.H."/>
            <person name="Lee J.K.Y."/>
            <person name="Kittelmann S."/>
        </authorList>
    </citation>
    <scope>NUCLEOTIDE SEQUENCE [LARGE SCALE GENOMIC DNA]</scope>
    <source>
        <strain evidence="12 13">WILCCON 0114</strain>
    </source>
</reference>
<evidence type="ECO:0000256" key="10">
    <source>
        <dbReference type="RuleBase" id="RU000594"/>
    </source>
</evidence>
<dbReference type="EMBL" id="JBJIAA010000011">
    <property type="protein sequence ID" value="MFL0251588.1"/>
    <property type="molecule type" value="Genomic_DNA"/>
</dbReference>
<feature type="transmembrane region" description="Helical" evidence="9">
    <location>
        <begin position="47"/>
        <end position="75"/>
    </location>
</feature>